<comment type="caution">
    <text evidence="1">The sequence shown here is derived from an EMBL/GenBank/DDBJ whole genome shotgun (WGS) entry which is preliminary data.</text>
</comment>
<reference evidence="1" key="1">
    <citation type="submission" date="2021-09" db="EMBL/GenBank/DDBJ databases">
        <authorList>
            <person name="Wu T."/>
            <person name="Guo S.Z."/>
        </authorList>
    </citation>
    <scope>NUCLEOTIDE SEQUENCE</scope>
    <source>
        <strain evidence="1">RSS-23</strain>
    </source>
</reference>
<sequence>MAGYDSPEVRRFDYAAALREAQAIGEALAPFIADNVKIATYMPTRDSIAAGCTRGDGYQWNRVTRQWDKASCWEGTRVQS</sequence>
<evidence type="ECO:0000313" key="1">
    <source>
        <dbReference type="EMBL" id="MBZ4184990.1"/>
    </source>
</evidence>
<organism evidence="1 2">
    <name type="scientific">Thermomonas beijingensis</name>
    <dbReference type="NCBI Taxonomy" id="2872701"/>
    <lineage>
        <taxon>Bacteria</taxon>
        <taxon>Pseudomonadati</taxon>
        <taxon>Pseudomonadota</taxon>
        <taxon>Gammaproteobacteria</taxon>
        <taxon>Lysobacterales</taxon>
        <taxon>Lysobacteraceae</taxon>
        <taxon>Thermomonas</taxon>
    </lineage>
</organism>
<keyword evidence="2" id="KW-1185">Reference proteome</keyword>
<name>A0ABS7TAX2_9GAMM</name>
<dbReference type="Proteomes" id="UP001430290">
    <property type="component" value="Unassembled WGS sequence"/>
</dbReference>
<proteinExistence type="predicted"/>
<dbReference type="EMBL" id="JAIQDJ010000001">
    <property type="protein sequence ID" value="MBZ4184990.1"/>
    <property type="molecule type" value="Genomic_DNA"/>
</dbReference>
<protein>
    <submittedName>
        <fullName evidence="1">Uncharacterized protein</fullName>
    </submittedName>
</protein>
<evidence type="ECO:0000313" key="2">
    <source>
        <dbReference type="Proteomes" id="UP001430290"/>
    </source>
</evidence>
<accession>A0ABS7TAX2</accession>
<gene>
    <name evidence="1" type="ORF">K7B09_01455</name>
</gene>
<dbReference type="RefSeq" id="WP_223626001.1">
    <property type="nucleotide sequence ID" value="NZ_JAIQDJ010000001.1"/>
</dbReference>